<evidence type="ECO:0000313" key="4">
    <source>
        <dbReference type="Proteomes" id="UP000597138"/>
    </source>
</evidence>
<dbReference type="EMBL" id="BMEG01000012">
    <property type="protein sequence ID" value="GGD91770.1"/>
    <property type="molecule type" value="Genomic_DNA"/>
</dbReference>
<keyword evidence="4" id="KW-1185">Reference proteome</keyword>
<evidence type="ECO:0000313" key="1">
    <source>
        <dbReference type="EMBL" id="GGD91770.1"/>
    </source>
</evidence>
<comment type="caution">
    <text evidence="2">The sequence shown here is derived from an EMBL/GenBank/DDBJ whole genome shotgun (WGS) entry which is preliminary data.</text>
</comment>
<reference evidence="1" key="1">
    <citation type="journal article" date="2014" name="Int. J. Syst. Evol. Microbiol.">
        <title>Complete genome of a new Firmicutes species belonging to the dominant human colonic microbiota ('Ruminococcus bicirculans') reveals two chromosomes and a selective capacity to utilize plant glucans.</title>
        <authorList>
            <consortium name="NISC Comparative Sequencing Program"/>
            <person name="Wegmann U."/>
            <person name="Louis P."/>
            <person name="Goesmann A."/>
            <person name="Henrissat B."/>
            <person name="Duncan S.H."/>
            <person name="Flint H.J."/>
        </authorList>
    </citation>
    <scope>NUCLEOTIDE SEQUENCE</scope>
    <source>
        <strain evidence="1">CGMCC 1.11013</strain>
    </source>
</reference>
<name>A0A069NNS6_9BURK</name>
<dbReference type="RefSeq" id="WP_035968229.1">
    <property type="nucleotide sequence ID" value="NZ_BMEG01000012.1"/>
</dbReference>
<dbReference type="EMBL" id="JFHE01000028">
    <property type="protein sequence ID" value="KDR30050.1"/>
    <property type="molecule type" value="Genomic_DNA"/>
</dbReference>
<accession>A0A069NNS6</accession>
<evidence type="ECO:0000313" key="3">
    <source>
        <dbReference type="Proteomes" id="UP000027439"/>
    </source>
</evidence>
<reference evidence="2 3" key="2">
    <citation type="submission" date="2014-03" db="EMBL/GenBank/DDBJ databases">
        <title>Draft Genome Sequences of Four Burkholderia Strains.</title>
        <authorList>
            <person name="Liu X.Y."/>
            <person name="Li C.X."/>
            <person name="Xu J.H."/>
        </authorList>
    </citation>
    <scope>NUCLEOTIDE SEQUENCE [LARGE SCALE GENOMIC DNA]</scope>
    <source>
        <strain evidence="2 3">R27</strain>
    </source>
</reference>
<gene>
    <name evidence="2" type="ORF">BG57_15200</name>
    <name evidence="1" type="ORF">GCM10010985_53140</name>
</gene>
<sequence length="185" mass="19393">MHVSEWKFGTSATGGGGIGTVLLSGGLIVLADPKETLHAFHYGGFGFGISKRLPERIRLPDLRLRRRAGGTVLSGTGGTTQFDSYGVVYSLIEERELIANDFTGGVIYAEVSAGALFAVGGSCLFVGIDQKVMMLATLNPGLFARFLLRNAKAMIVVVGDSEGLIDGIGGGAMLGAMTYEGPFKE</sequence>
<dbReference type="Proteomes" id="UP000597138">
    <property type="component" value="Unassembled WGS sequence"/>
</dbReference>
<evidence type="ECO:0000313" key="2">
    <source>
        <dbReference type="EMBL" id="KDR30050.1"/>
    </source>
</evidence>
<proteinExistence type="predicted"/>
<organism evidence="2 3">
    <name type="scientific">Caballeronia grimmiae</name>
    <dbReference type="NCBI Taxonomy" id="1071679"/>
    <lineage>
        <taxon>Bacteria</taxon>
        <taxon>Pseudomonadati</taxon>
        <taxon>Pseudomonadota</taxon>
        <taxon>Betaproteobacteria</taxon>
        <taxon>Burkholderiales</taxon>
        <taxon>Burkholderiaceae</taxon>
        <taxon>Caballeronia</taxon>
    </lineage>
</organism>
<protein>
    <submittedName>
        <fullName evidence="2">Uncharacterized protein</fullName>
    </submittedName>
</protein>
<reference evidence="4" key="3">
    <citation type="journal article" date="2019" name="Int. J. Syst. Evol. Microbiol.">
        <title>The Global Catalogue of Microorganisms (GCM) 10K type strain sequencing project: providing services to taxonomists for standard genome sequencing and annotation.</title>
        <authorList>
            <consortium name="The Broad Institute Genomics Platform"/>
            <consortium name="The Broad Institute Genome Sequencing Center for Infectious Disease"/>
            <person name="Wu L."/>
            <person name="Ma J."/>
        </authorList>
    </citation>
    <scope>NUCLEOTIDE SEQUENCE [LARGE SCALE GENOMIC DNA]</scope>
    <source>
        <strain evidence="4">CGMCC 1.11013</strain>
    </source>
</reference>
<dbReference type="Proteomes" id="UP000027439">
    <property type="component" value="Unassembled WGS sequence"/>
</dbReference>
<dbReference type="STRING" id="1071679.BG57_15200"/>
<dbReference type="AlphaFoldDB" id="A0A069NNS6"/>
<dbReference type="eggNOG" id="ENOG5034AR3">
    <property type="taxonomic scope" value="Bacteria"/>
</dbReference>
<reference evidence="1" key="4">
    <citation type="submission" date="2024-05" db="EMBL/GenBank/DDBJ databases">
        <authorList>
            <person name="Sun Q."/>
            <person name="Zhou Y."/>
        </authorList>
    </citation>
    <scope>NUCLEOTIDE SEQUENCE</scope>
    <source>
        <strain evidence="1">CGMCC 1.11013</strain>
    </source>
</reference>
<dbReference type="OrthoDB" id="9144891at2"/>